<keyword evidence="1" id="KW-0732">Signal</keyword>
<dbReference type="Proteomes" id="UP000694892">
    <property type="component" value="Chromosome 2L"/>
</dbReference>
<evidence type="ECO:0000313" key="3">
    <source>
        <dbReference type="Proteomes" id="UP000694892"/>
    </source>
</evidence>
<organism evidence="2 3">
    <name type="scientific">Xenopus laevis</name>
    <name type="common">African clawed frog</name>
    <dbReference type="NCBI Taxonomy" id="8355"/>
    <lineage>
        <taxon>Eukaryota</taxon>
        <taxon>Metazoa</taxon>
        <taxon>Chordata</taxon>
        <taxon>Craniata</taxon>
        <taxon>Vertebrata</taxon>
        <taxon>Euteleostomi</taxon>
        <taxon>Amphibia</taxon>
        <taxon>Batrachia</taxon>
        <taxon>Anura</taxon>
        <taxon>Pipoidea</taxon>
        <taxon>Pipidae</taxon>
        <taxon>Xenopodinae</taxon>
        <taxon>Xenopus</taxon>
        <taxon>Xenopus</taxon>
    </lineage>
</organism>
<reference evidence="3" key="1">
    <citation type="journal article" date="2016" name="Nature">
        <title>Genome evolution in the allotetraploid frog Xenopus laevis.</title>
        <authorList>
            <person name="Session A.M."/>
            <person name="Uno Y."/>
            <person name="Kwon T."/>
            <person name="Chapman J.A."/>
            <person name="Toyoda A."/>
            <person name="Takahashi S."/>
            <person name="Fukui A."/>
            <person name="Hikosaka A."/>
            <person name="Suzuki A."/>
            <person name="Kondo M."/>
            <person name="van Heeringen S.J."/>
            <person name="Quigley I."/>
            <person name="Heinz S."/>
            <person name="Ogino H."/>
            <person name="Ochi H."/>
            <person name="Hellsten U."/>
            <person name="Lyons J.B."/>
            <person name="Simakov O."/>
            <person name="Putnam N."/>
            <person name="Stites J."/>
            <person name="Kuroki Y."/>
            <person name="Tanaka T."/>
            <person name="Michiue T."/>
            <person name="Watanabe M."/>
            <person name="Bogdanovic O."/>
            <person name="Lister R."/>
            <person name="Georgiou G."/>
            <person name="Paranjpe S.S."/>
            <person name="van Kruijsbergen I."/>
            <person name="Shu S."/>
            <person name="Carlson J."/>
            <person name="Kinoshita T."/>
            <person name="Ohta Y."/>
            <person name="Mawaribuchi S."/>
            <person name="Jenkins J."/>
            <person name="Grimwood J."/>
            <person name="Schmutz J."/>
            <person name="Mitros T."/>
            <person name="Mozaffari S.V."/>
            <person name="Suzuki Y."/>
            <person name="Haramoto Y."/>
            <person name="Yamamoto T.S."/>
            <person name="Takagi C."/>
            <person name="Heald R."/>
            <person name="Miller K."/>
            <person name="Haudenschild C."/>
            <person name="Kitzman J."/>
            <person name="Nakayama T."/>
            <person name="Izutsu Y."/>
            <person name="Robert J."/>
            <person name="Fortriede J."/>
            <person name="Burns K."/>
            <person name="Lotay V."/>
            <person name="Karimi K."/>
            <person name="Yasuoka Y."/>
            <person name="Dichmann D.S."/>
            <person name="Flajnik M.F."/>
            <person name="Houston D.W."/>
            <person name="Shendure J."/>
            <person name="DuPasquier L."/>
            <person name="Vize P.D."/>
            <person name="Zorn A.M."/>
            <person name="Ito M."/>
            <person name="Marcotte E.M."/>
            <person name="Wallingford J.B."/>
            <person name="Ito Y."/>
            <person name="Asashima M."/>
            <person name="Ueno N."/>
            <person name="Matsuda Y."/>
            <person name="Veenstra G.J."/>
            <person name="Fujiyama A."/>
            <person name="Harland R.M."/>
            <person name="Taira M."/>
            <person name="Rokhsar D.S."/>
        </authorList>
    </citation>
    <scope>NUCLEOTIDE SEQUENCE [LARGE SCALE GENOMIC DNA]</scope>
    <source>
        <strain evidence="3">J</strain>
    </source>
</reference>
<evidence type="ECO:0000313" key="2">
    <source>
        <dbReference type="EMBL" id="OCT95602.1"/>
    </source>
</evidence>
<proteinExistence type="predicted"/>
<feature type="signal peptide" evidence="1">
    <location>
        <begin position="1"/>
        <end position="20"/>
    </location>
</feature>
<protein>
    <recommendedName>
        <fullName evidence="4">Secreted protein</fullName>
    </recommendedName>
</protein>
<accession>A0A974DPL8</accession>
<feature type="chain" id="PRO_5037791900" description="Secreted protein" evidence="1">
    <location>
        <begin position="21"/>
        <end position="111"/>
    </location>
</feature>
<dbReference type="AlphaFoldDB" id="A0A974DPL8"/>
<name>A0A974DPL8_XENLA</name>
<evidence type="ECO:0000256" key="1">
    <source>
        <dbReference type="SAM" id="SignalP"/>
    </source>
</evidence>
<dbReference type="EMBL" id="CM004468">
    <property type="protein sequence ID" value="OCT95602.1"/>
    <property type="molecule type" value="Genomic_DNA"/>
</dbReference>
<evidence type="ECO:0008006" key="4">
    <source>
        <dbReference type="Google" id="ProtNLM"/>
    </source>
</evidence>
<sequence length="111" mass="12159">MLLVVRGSNWLVVFSRLILAHLAGLSLKWPCTNQPFCYSAISPNSKPSTAGRFLEAEFPEFGIPMHIIPGLKDATFAIARSRGWQERQLFRRGARGCNSSGVNGQTPGLGE</sequence>
<gene>
    <name evidence="2" type="ORF">XELAEV_18013290mg</name>
</gene>